<sequence length="80" mass="9348">MPLILVPLSTGNISISSFQLIKSIPTCIRSTGSRNTFFYWETIGTAYIQKRVLKMWVRSHLSYQIILVRLSWRTFQHCNV</sequence>
<dbReference type="Proteomes" id="UP000694892">
    <property type="component" value="Chromosome 2L"/>
</dbReference>
<gene>
    <name evidence="1" type="ORF">XELAEV_18011735mg</name>
</gene>
<evidence type="ECO:0000313" key="1">
    <source>
        <dbReference type="EMBL" id="OCT94072.1"/>
    </source>
</evidence>
<organism evidence="1 2">
    <name type="scientific">Xenopus laevis</name>
    <name type="common">African clawed frog</name>
    <dbReference type="NCBI Taxonomy" id="8355"/>
    <lineage>
        <taxon>Eukaryota</taxon>
        <taxon>Metazoa</taxon>
        <taxon>Chordata</taxon>
        <taxon>Craniata</taxon>
        <taxon>Vertebrata</taxon>
        <taxon>Euteleostomi</taxon>
        <taxon>Amphibia</taxon>
        <taxon>Batrachia</taxon>
        <taxon>Anura</taxon>
        <taxon>Pipoidea</taxon>
        <taxon>Pipidae</taxon>
        <taxon>Xenopodinae</taxon>
        <taxon>Xenopus</taxon>
        <taxon>Xenopus</taxon>
    </lineage>
</organism>
<dbReference type="EMBL" id="CM004468">
    <property type="protein sequence ID" value="OCT94072.1"/>
    <property type="molecule type" value="Genomic_DNA"/>
</dbReference>
<accession>A0A974DLV7</accession>
<reference evidence="2" key="1">
    <citation type="journal article" date="2016" name="Nature">
        <title>Genome evolution in the allotetraploid frog Xenopus laevis.</title>
        <authorList>
            <person name="Session A.M."/>
            <person name="Uno Y."/>
            <person name="Kwon T."/>
            <person name="Chapman J.A."/>
            <person name="Toyoda A."/>
            <person name="Takahashi S."/>
            <person name="Fukui A."/>
            <person name="Hikosaka A."/>
            <person name="Suzuki A."/>
            <person name="Kondo M."/>
            <person name="van Heeringen S.J."/>
            <person name="Quigley I."/>
            <person name="Heinz S."/>
            <person name="Ogino H."/>
            <person name="Ochi H."/>
            <person name="Hellsten U."/>
            <person name="Lyons J.B."/>
            <person name="Simakov O."/>
            <person name="Putnam N."/>
            <person name="Stites J."/>
            <person name="Kuroki Y."/>
            <person name="Tanaka T."/>
            <person name="Michiue T."/>
            <person name="Watanabe M."/>
            <person name="Bogdanovic O."/>
            <person name="Lister R."/>
            <person name="Georgiou G."/>
            <person name="Paranjpe S.S."/>
            <person name="van Kruijsbergen I."/>
            <person name="Shu S."/>
            <person name="Carlson J."/>
            <person name="Kinoshita T."/>
            <person name="Ohta Y."/>
            <person name="Mawaribuchi S."/>
            <person name="Jenkins J."/>
            <person name="Grimwood J."/>
            <person name="Schmutz J."/>
            <person name="Mitros T."/>
            <person name="Mozaffari S.V."/>
            <person name="Suzuki Y."/>
            <person name="Haramoto Y."/>
            <person name="Yamamoto T.S."/>
            <person name="Takagi C."/>
            <person name="Heald R."/>
            <person name="Miller K."/>
            <person name="Haudenschild C."/>
            <person name="Kitzman J."/>
            <person name="Nakayama T."/>
            <person name="Izutsu Y."/>
            <person name="Robert J."/>
            <person name="Fortriede J."/>
            <person name="Burns K."/>
            <person name="Lotay V."/>
            <person name="Karimi K."/>
            <person name="Yasuoka Y."/>
            <person name="Dichmann D.S."/>
            <person name="Flajnik M.F."/>
            <person name="Houston D.W."/>
            <person name="Shendure J."/>
            <person name="DuPasquier L."/>
            <person name="Vize P.D."/>
            <person name="Zorn A.M."/>
            <person name="Ito M."/>
            <person name="Marcotte E.M."/>
            <person name="Wallingford J.B."/>
            <person name="Ito Y."/>
            <person name="Asashima M."/>
            <person name="Ueno N."/>
            <person name="Matsuda Y."/>
            <person name="Veenstra G.J."/>
            <person name="Fujiyama A."/>
            <person name="Harland R.M."/>
            <person name="Taira M."/>
            <person name="Rokhsar D.S."/>
        </authorList>
    </citation>
    <scope>NUCLEOTIDE SEQUENCE [LARGE SCALE GENOMIC DNA]</scope>
    <source>
        <strain evidence="2">J</strain>
    </source>
</reference>
<name>A0A974DLV7_XENLA</name>
<protein>
    <submittedName>
        <fullName evidence="1">Uncharacterized protein</fullName>
    </submittedName>
</protein>
<evidence type="ECO:0000313" key="2">
    <source>
        <dbReference type="Proteomes" id="UP000694892"/>
    </source>
</evidence>
<dbReference type="AlphaFoldDB" id="A0A974DLV7"/>
<proteinExistence type="predicted"/>